<evidence type="ECO:0000256" key="3">
    <source>
        <dbReference type="PROSITE-ProRule" id="PRU00221"/>
    </source>
</evidence>
<dbReference type="STRING" id="7739.C3ZIF8"/>
<feature type="region of interest" description="Disordered" evidence="5">
    <location>
        <begin position="525"/>
        <end position="554"/>
    </location>
</feature>
<evidence type="ECO:0000256" key="2">
    <source>
        <dbReference type="ARBA" id="ARBA00022737"/>
    </source>
</evidence>
<dbReference type="PROSITE" id="PS50294">
    <property type="entry name" value="WD_REPEATS_REGION"/>
    <property type="match status" value="1"/>
</dbReference>
<dbReference type="PANTHER" id="PTHR22847:SF722">
    <property type="entry name" value="NOVEL PROTEIN"/>
    <property type="match status" value="1"/>
</dbReference>
<dbReference type="InterPro" id="IPR015943">
    <property type="entry name" value="WD40/YVTN_repeat-like_dom_sf"/>
</dbReference>
<feature type="repeat" description="WD" evidence="3">
    <location>
        <begin position="299"/>
        <end position="335"/>
    </location>
</feature>
<feature type="compositionally biased region" description="Polar residues" evidence="5">
    <location>
        <begin position="97"/>
        <end position="107"/>
    </location>
</feature>
<feature type="region of interest" description="Disordered" evidence="5">
    <location>
        <begin position="96"/>
        <end position="179"/>
    </location>
</feature>
<keyword evidence="2" id="KW-0677">Repeat</keyword>
<dbReference type="AlphaFoldDB" id="C3ZIF8"/>
<dbReference type="EMBL" id="GG666627">
    <property type="protein sequence ID" value="EEN47683.1"/>
    <property type="molecule type" value="Genomic_DNA"/>
</dbReference>
<evidence type="ECO:0000256" key="4">
    <source>
        <dbReference type="SAM" id="Coils"/>
    </source>
</evidence>
<feature type="coiled-coil region" evidence="4">
    <location>
        <begin position="2"/>
        <end position="32"/>
    </location>
</feature>
<evidence type="ECO:0000313" key="6">
    <source>
        <dbReference type="EMBL" id="EEN47683.1"/>
    </source>
</evidence>
<dbReference type="InterPro" id="IPR020472">
    <property type="entry name" value="WD40_PAC1"/>
</dbReference>
<evidence type="ECO:0000256" key="5">
    <source>
        <dbReference type="SAM" id="MobiDB-lite"/>
    </source>
</evidence>
<dbReference type="InterPro" id="IPR019775">
    <property type="entry name" value="WD40_repeat_CS"/>
</dbReference>
<dbReference type="InterPro" id="IPR036322">
    <property type="entry name" value="WD40_repeat_dom_sf"/>
</dbReference>
<dbReference type="SMART" id="SM00320">
    <property type="entry name" value="WD40"/>
    <property type="match status" value="5"/>
</dbReference>
<evidence type="ECO:0000256" key="1">
    <source>
        <dbReference type="ARBA" id="ARBA00022574"/>
    </source>
</evidence>
<dbReference type="PROSITE" id="PS50082">
    <property type="entry name" value="WD_REPEATS_2"/>
    <property type="match status" value="4"/>
</dbReference>
<dbReference type="PANTHER" id="PTHR22847">
    <property type="entry name" value="WD40 REPEAT PROTEIN"/>
    <property type="match status" value="1"/>
</dbReference>
<dbReference type="Pfam" id="PF00400">
    <property type="entry name" value="WD40"/>
    <property type="match status" value="4"/>
</dbReference>
<dbReference type="InParanoid" id="C3ZIF8"/>
<dbReference type="InterPro" id="IPR001680">
    <property type="entry name" value="WD40_rpt"/>
</dbReference>
<feature type="repeat" description="WD" evidence="3">
    <location>
        <begin position="265"/>
        <end position="286"/>
    </location>
</feature>
<dbReference type="eggNOG" id="KOG0274">
    <property type="taxonomic scope" value="Eukaryota"/>
</dbReference>
<feature type="region of interest" description="Disordered" evidence="5">
    <location>
        <begin position="57"/>
        <end position="83"/>
    </location>
</feature>
<dbReference type="Gene3D" id="2.130.10.10">
    <property type="entry name" value="YVTN repeat-like/Quinoprotein amine dehydrogenase"/>
    <property type="match status" value="2"/>
</dbReference>
<keyword evidence="1 3" id="KW-0853">WD repeat</keyword>
<name>C3ZIF8_BRAFL</name>
<accession>C3ZIF8</accession>
<sequence>MATGLDGEIRKLRKKLRQIENLERMDRDLTEDEETKVSKRFEIREKLHELLAQLPKNNAKVRPEESQAVLFTSESRSSTTETIQAEVSLEMKRQLEETQNGDVQTESEAAGDADLEGTADSTTQPAKTLKVAPAGAEGETPTAGPSTPTEPAAPAQKPGKTAAKDTPQPKTPEEKKQARLRQMWRGLRFSVSLLKGHEDVVTSVSADGSLLVTGSRDTTVKVWDMKKATEKRSLGGHTGTVTSVILLSPDESRRLSLLYDLFSDWSEKDRLVISGSTDCSIRLWSIGRGCDFRSIYTYSSVQSLCYSEEEGLIISGSDGGKIQVWDSESRSNVQSIRGHNTSVTCLQVEGTHVVSVCEEGIVKVWEIRDQNLHVVYVNESVKLDPPGPLKARPILSLAYANNKIYYGDDGTNIKVLDWKSGTMQKLPNHLRGFGSTDSMVAVEGTLLVSSGYDLDTGIGYLNVRSLPSGEYLASLCDDEAGRLTCVAHTKVTNRHRFVTGGSELLVWDQALPTEREVIAAHYEETFAGPVEHSEDESDEEEDGREDIEMGRRRRHSSAQLAQDAACQSGCTLVNGHVTNSQSGCILVHVHVIISQLGYILVHGHVIHSQSGCTLVNGHVTNSQSGCILLCEHVIQSGSSFVDM</sequence>
<feature type="repeat" description="WD" evidence="3">
    <location>
        <begin position="336"/>
        <end position="375"/>
    </location>
</feature>
<gene>
    <name evidence="6" type="ORF">BRAFLDRAFT_80761</name>
</gene>
<dbReference type="GO" id="GO:1990234">
    <property type="term" value="C:transferase complex"/>
    <property type="evidence" value="ECO:0007669"/>
    <property type="project" value="UniProtKB-ARBA"/>
</dbReference>
<organism>
    <name type="scientific">Branchiostoma floridae</name>
    <name type="common">Florida lancelet</name>
    <name type="synonym">Amphioxus</name>
    <dbReference type="NCBI Taxonomy" id="7739"/>
    <lineage>
        <taxon>Eukaryota</taxon>
        <taxon>Metazoa</taxon>
        <taxon>Chordata</taxon>
        <taxon>Cephalochordata</taxon>
        <taxon>Leptocardii</taxon>
        <taxon>Amphioxiformes</taxon>
        <taxon>Branchiostomatidae</taxon>
        <taxon>Branchiostoma</taxon>
    </lineage>
</organism>
<dbReference type="SUPFAM" id="SSF50978">
    <property type="entry name" value="WD40 repeat-like"/>
    <property type="match status" value="1"/>
</dbReference>
<protein>
    <submittedName>
        <fullName evidence="6">Uncharacterized protein</fullName>
    </submittedName>
</protein>
<dbReference type="PRINTS" id="PR00320">
    <property type="entry name" value="GPROTEINBRPT"/>
</dbReference>
<proteinExistence type="predicted"/>
<feature type="compositionally biased region" description="Low complexity" evidence="5">
    <location>
        <begin position="72"/>
        <end position="82"/>
    </location>
</feature>
<feature type="compositionally biased region" description="Acidic residues" evidence="5">
    <location>
        <begin position="533"/>
        <end position="545"/>
    </location>
</feature>
<keyword evidence="4" id="KW-0175">Coiled coil</keyword>
<feature type="repeat" description="WD" evidence="3">
    <location>
        <begin position="194"/>
        <end position="233"/>
    </location>
</feature>
<reference evidence="6" key="1">
    <citation type="journal article" date="2008" name="Nature">
        <title>The amphioxus genome and the evolution of the chordate karyotype.</title>
        <authorList>
            <consortium name="US DOE Joint Genome Institute (JGI-PGF)"/>
            <person name="Putnam N.H."/>
            <person name="Butts T."/>
            <person name="Ferrier D.E.K."/>
            <person name="Furlong R.F."/>
            <person name="Hellsten U."/>
            <person name="Kawashima T."/>
            <person name="Robinson-Rechavi M."/>
            <person name="Shoguchi E."/>
            <person name="Terry A."/>
            <person name="Yu J.-K."/>
            <person name="Benito-Gutierrez E.L."/>
            <person name="Dubchak I."/>
            <person name="Garcia-Fernandez J."/>
            <person name="Gibson-Brown J.J."/>
            <person name="Grigoriev I.V."/>
            <person name="Horton A.C."/>
            <person name="de Jong P.J."/>
            <person name="Jurka J."/>
            <person name="Kapitonov V.V."/>
            <person name="Kohara Y."/>
            <person name="Kuroki Y."/>
            <person name="Lindquist E."/>
            <person name="Lucas S."/>
            <person name="Osoegawa K."/>
            <person name="Pennacchio L.A."/>
            <person name="Salamov A.A."/>
            <person name="Satou Y."/>
            <person name="Sauka-Spengler T."/>
            <person name="Schmutz J."/>
            <person name="Shin-I T."/>
            <person name="Toyoda A."/>
            <person name="Bronner-Fraser M."/>
            <person name="Fujiyama A."/>
            <person name="Holland L.Z."/>
            <person name="Holland P.W.H."/>
            <person name="Satoh N."/>
            <person name="Rokhsar D.S."/>
        </authorList>
    </citation>
    <scope>NUCLEOTIDE SEQUENCE [LARGE SCALE GENOMIC DNA]</scope>
    <source>
        <strain evidence="6">S238N-H82</strain>
        <tissue evidence="6">Testes</tissue>
    </source>
</reference>
<dbReference type="PROSITE" id="PS00678">
    <property type="entry name" value="WD_REPEATS_1"/>
    <property type="match status" value="1"/>
</dbReference>